<proteinExistence type="inferred from homology"/>
<dbReference type="InterPro" id="IPR013650">
    <property type="entry name" value="ATP-grasp_succ-CoA_synth-type"/>
</dbReference>
<evidence type="ECO:0000256" key="3">
    <source>
        <dbReference type="ARBA" id="ARBA00022741"/>
    </source>
</evidence>
<reference evidence="8" key="1">
    <citation type="submission" date="2022-08" db="EMBL/GenBank/DDBJ databases">
        <authorList>
            <person name="Deng Y."/>
            <person name="Han X.-F."/>
            <person name="Zhang Y.-Q."/>
        </authorList>
    </citation>
    <scope>NUCLEOTIDE SEQUENCE</scope>
    <source>
        <strain evidence="8">CPCC 205716</strain>
    </source>
</reference>
<dbReference type="PROSITE" id="PS01217">
    <property type="entry name" value="SUCCINYL_COA_LIG_3"/>
    <property type="match status" value="1"/>
</dbReference>
<evidence type="ECO:0000256" key="6">
    <source>
        <dbReference type="PROSITE-ProRule" id="PRU00409"/>
    </source>
</evidence>
<comment type="catalytic activity">
    <reaction evidence="5">
        <text>succinate + ATP + CoA = succinyl-CoA + ADP + phosphate</text>
        <dbReference type="Rhea" id="RHEA:17661"/>
        <dbReference type="ChEBI" id="CHEBI:30031"/>
        <dbReference type="ChEBI" id="CHEBI:30616"/>
        <dbReference type="ChEBI" id="CHEBI:43474"/>
        <dbReference type="ChEBI" id="CHEBI:57287"/>
        <dbReference type="ChEBI" id="CHEBI:57292"/>
        <dbReference type="ChEBI" id="CHEBI:456216"/>
        <dbReference type="EC" id="6.2.1.5"/>
    </reaction>
</comment>
<comment type="subunit">
    <text evidence="5">Heterotetramer of two alpha and two beta subunits.</text>
</comment>
<comment type="similarity">
    <text evidence="5">Belongs to the succinate/malate CoA ligase beta subunit family.</text>
</comment>
<comment type="pathway">
    <text evidence="5">Carbohydrate metabolism; tricarboxylic acid cycle; succinate from succinyl-CoA (ligase route): step 1/1.</text>
</comment>
<dbReference type="Gene3D" id="3.30.470.20">
    <property type="entry name" value="ATP-grasp fold, B domain"/>
    <property type="match status" value="1"/>
</dbReference>
<evidence type="ECO:0000256" key="2">
    <source>
        <dbReference type="ARBA" id="ARBA00022723"/>
    </source>
</evidence>
<feature type="binding site" evidence="5">
    <location>
        <position position="191"/>
    </location>
    <ligand>
        <name>Mg(2+)</name>
        <dbReference type="ChEBI" id="CHEBI:18420"/>
    </ligand>
</feature>
<keyword evidence="4 5" id="KW-0460">Magnesium</keyword>
<dbReference type="PANTHER" id="PTHR11815">
    <property type="entry name" value="SUCCINYL-COA SYNTHETASE BETA CHAIN"/>
    <property type="match status" value="1"/>
</dbReference>
<comment type="caution">
    <text evidence="5">Lacks conserved residue(s) required for the propagation of feature annotation.</text>
</comment>
<dbReference type="EC" id="6.2.1.5" evidence="5"/>
<dbReference type="Pfam" id="PF08442">
    <property type="entry name" value="ATP-grasp_2"/>
    <property type="match status" value="1"/>
</dbReference>
<evidence type="ECO:0000313" key="8">
    <source>
        <dbReference type="EMBL" id="MCS5714799.1"/>
    </source>
</evidence>
<dbReference type="InterPro" id="IPR013815">
    <property type="entry name" value="ATP_grasp_subdomain_1"/>
</dbReference>
<dbReference type="NCBIfam" id="TIGR01016">
    <property type="entry name" value="sucCoAbeta"/>
    <property type="match status" value="1"/>
</dbReference>
<dbReference type="NCBIfam" id="NF001913">
    <property type="entry name" value="PRK00696.1"/>
    <property type="match status" value="1"/>
</dbReference>
<evidence type="ECO:0000256" key="4">
    <source>
        <dbReference type="ARBA" id="ARBA00022842"/>
    </source>
</evidence>
<feature type="domain" description="ATP-grasp" evidence="7">
    <location>
        <begin position="9"/>
        <end position="225"/>
    </location>
</feature>
<accession>A0ABT2GIU1</accession>
<feature type="binding site" evidence="5">
    <location>
        <begin position="52"/>
        <end position="54"/>
    </location>
    <ligand>
        <name>ATP</name>
        <dbReference type="ChEBI" id="CHEBI:30616"/>
    </ligand>
</feature>
<sequence>MDLFEYQARDLFESYGVPVLPGIVADTPEEVRAAAEKLGGVTVVKAQVKVGGRGKAGGVKVAKTPDDAEEAAKAILGLDIKGHEVKRVMVAGGARIAEEFYFSVLLDRANRSYLSLTSYEGGMEIEQLAVERPEALARIEVDPIAGIDLETAKSIATQANFPAELVDKVAPVFVKLWEVYKGEDATLVEVNPLVLTEEGEIVALDGKVSLDENADFRHPGHEALEDAEAADPLEAKAKKLGLNYVKLDGQVGVIGNGAGLVMSTLDVVSYAGEKHDGVKPANFLDIGGGASAQVMANGLDVILGDEQVKSVFVNVFGGITACDAVANGIVGALEVLGDTATKPLVVRLDGNKVEEGRAILEKAAHPLVTLALTMDDGADKAAELAAAASK</sequence>
<name>A0ABT2GIU1_9MICO</name>
<dbReference type="PROSITE" id="PS50975">
    <property type="entry name" value="ATP_GRASP"/>
    <property type="match status" value="1"/>
</dbReference>
<dbReference type="Pfam" id="PF00549">
    <property type="entry name" value="Ligase_CoA"/>
    <property type="match status" value="1"/>
</dbReference>
<feature type="binding site" evidence="5">
    <location>
        <position position="256"/>
    </location>
    <ligand>
        <name>substrate</name>
        <note>ligand shared with subunit alpha</note>
    </ligand>
</feature>
<dbReference type="PANTHER" id="PTHR11815:SF10">
    <property type="entry name" value="SUCCINATE--COA LIGASE [GDP-FORMING] SUBUNIT BETA, MITOCHONDRIAL"/>
    <property type="match status" value="1"/>
</dbReference>
<evidence type="ECO:0000313" key="9">
    <source>
        <dbReference type="Proteomes" id="UP001165580"/>
    </source>
</evidence>
<keyword evidence="5 6" id="KW-0067">ATP-binding</keyword>
<gene>
    <name evidence="5 8" type="primary">sucC</name>
    <name evidence="8" type="ORF">NVV95_09575</name>
</gene>
<dbReference type="PIRSF" id="PIRSF001554">
    <property type="entry name" value="SucCS_beta"/>
    <property type="match status" value="1"/>
</dbReference>
<dbReference type="SUPFAM" id="SSF56059">
    <property type="entry name" value="Glutathione synthetase ATP-binding domain-like"/>
    <property type="match status" value="1"/>
</dbReference>
<dbReference type="Gene3D" id="3.40.50.261">
    <property type="entry name" value="Succinyl-CoA synthetase domains"/>
    <property type="match status" value="1"/>
</dbReference>
<comment type="catalytic activity">
    <reaction evidence="5">
        <text>GTP + succinate + CoA = succinyl-CoA + GDP + phosphate</text>
        <dbReference type="Rhea" id="RHEA:22120"/>
        <dbReference type="ChEBI" id="CHEBI:30031"/>
        <dbReference type="ChEBI" id="CHEBI:37565"/>
        <dbReference type="ChEBI" id="CHEBI:43474"/>
        <dbReference type="ChEBI" id="CHEBI:57287"/>
        <dbReference type="ChEBI" id="CHEBI:57292"/>
        <dbReference type="ChEBI" id="CHEBI:58189"/>
    </reaction>
</comment>
<dbReference type="EMBL" id="JANTEZ010000003">
    <property type="protein sequence ID" value="MCS5714799.1"/>
    <property type="molecule type" value="Genomic_DNA"/>
</dbReference>
<dbReference type="InterPro" id="IPR016102">
    <property type="entry name" value="Succinyl-CoA_synth-like"/>
</dbReference>
<dbReference type="InterPro" id="IPR005811">
    <property type="entry name" value="SUCC_ACL_C"/>
</dbReference>
<evidence type="ECO:0000256" key="1">
    <source>
        <dbReference type="ARBA" id="ARBA00022598"/>
    </source>
</evidence>
<protein>
    <recommendedName>
        <fullName evidence="5">Succinate--CoA ligase [ADP-forming] subunit beta</fullName>
        <ecNumber evidence="5">6.2.1.5</ecNumber>
    </recommendedName>
    <alternativeName>
        <fullName evidence="5">Succinyl-CoA synthetase subunit beta</fullName>
        <shortName evidence="5">SCS-beta</shortName>
    </alternativeName>
</protein>
<feature type="binding site" evidence="5">
    <location>
        <begin position="318"/>
        <end position="320"/>
    </location>
    <ligand>
        <name>substrate</name>
        <note>ligand shared with subunit alpha</note>
    </ligand>
</feature>
<evidence type="ECO:0000256" key="5">
    <source>
        <dbReference type="HAMAP-Rule" id="MF_00558"/>
    </source>
</evidence>
<keyword evidence="9" id="KW-1185">Reference proteome</keyword>
<feature type="binding site" evidence="5">
    <location>
        <position position="205"/>
    </location>
    <ligand>
        <name>Mg(2+)</name>
        <dbReference type="ChEBI" id="CHEBI:18420"/>
    </ligand>
</feature>
<dbReference type="InterPro" id="IPR011761">
    <property type="entry name" value="ATP-grasp"/>
</dbReference>
<keyword evidence="5" id="KW-0816">Tricarboxylic acid cycle</keyword>
<comment type="function">
    <text evidence="5">Succinyl-CoA synthetase functions in the citric acid cycle (TCA), coupling the hydrolysis of succinyl-CoA to the synthesis of either ATP or GTP and thus represents the only step of substrate-level phosphorylation in the TCA. The beta subunit provides nucleotide specificity of the enzyme and binds the substrate succinate, while the binding sites for coenzyme A and phosphate are found in the alpha subunit.</text>
</comment>
<dbReference type="Proteomes" id="UP001165580">
    <property type="component" value="Unassembled WGS sequence"/>
</dbReference>
<organism evidence="8 9">
    <name type="scientific">Herbiconiux gentiana</name>
    <dbReference type="NCBI Taxonomy" id="2970912"/>
    <lineage>
        <taxon>Bacteria</taxon>
        <taxon>Bacillati</taxon>
        <taxon>Actinomycetota</taxon>
        <taxon>Actinomycetes</taxon>
        <taxon>Micrococcales</taxon>
        <taxon>Microbacteriaceae</taxon>
        <taxon>Herbiconiux</taxon>
    </lineage>
</organism>
<keyword evidence="2 5" id="KW-0479">Metal-binding</keyword>
<dbReference type="SUPFAM" id="SSF52210">
    <property type="entry name" value="Succinyl-CoA synthetase domains"/>
    <property type="match status" value="1"/>
</dbReference>
<feature type="binding site" evidence="5">
    <location>
        <position position="94"/>
    </location>
    <ligand>
        <name>ATP</name>
        <dbReference type="ChEBI" id="CHEBI:30616"/>
    </ligand>
</feature>
<keyword evidence="1 5" id="KW-0436">Ligase</keyword>
<feature type="binding site" evidence="5">
    <location>
        <position position="99"/>
    </location>
    <ligand>
        <name>ATP</name>
        <dbReference type="ChEBI" id="CHEBI:30616"/>
    </ligand>
</feature>
<dbReference type="GO" id="GO:0004775">
    <property type="term" value="F:succinate-CoA ligase (ADP-forming) activity"/>
    <property type="evidence" value="ECO:0007669"/>
    <property type="project" value="UniProtKB-EC"/>
</dbReference>
<dbReference type="RefSeq" id="WP_259486310.1">
    <property type="nucleotide sequence ID" value="NZ_JANTEZ010000003.1"/>
</dbReference>
<dbReference type="Gene3D" id="3.30.1490.20">
    <property type="entry name" value="ATP-grasp fold, A domain"/>
    <property type="match status" value="1"/>
</dbReference>
<comment type="cofactor">
    <cofactor evidence="5">
        <name>Mg(2+)</name>
        <dbReference type="ChEBI" id="CHEBI:18420"/>
    </cofactor>
    <text evidence="5">Binds 1 Mg(2+) ion per subunit.</text>
</comment>
<dbReference type="InterPro" id="IPR005809">
    <property type="entry name" value="Succ_CoA_ligase-like_bsu"/>
</dbReference>
<evidence type="ECO:0000259" key="7">
    <source>
        <dbReference type="PROSITE" id="PS50975"/>
    </source>
</evidence>
<feature type="binding site" evidence="5">
    <location>
        <position position="45"/>
    </location>
    <ligand>
        <name>ATP</name>
        <dbReference type="ChEBI" id="CHEBI:30616"/>
    </ligand>
</feature>
<dbReference type="HAMAP" id="MF_00558">
    <property type="entry name" value="Succ_CoA_beta"/>
    <property type="match status" value="1"/>
</dbReference>
<dbReference type="InterPro" id="IPR017866">
    <property type="entry name" value="Succ-CoA_synthase_bsu_CS"/>
</dbReference>
<comment type="caution">
    <text evidence="8">The sequence shown here is derived from an EMBL/GenBank/DDBJ whole genome shotgun (WGS) entry which is preliminary data.</text>
</comment>
<keyword evidence="3 5" id="KW-0547">Nucleotide-binding</keyword>